<dbReference type="Proteomes" id="UP000035540">
    <property type="component" value="Chromosome"/>
</dbReference>
<dbReference type="RefSeq" id="WP_047253166.1">
    <property type="nucleotide sequence ID" value="NZ_CP011545.1"/>
</dbReference>
<reference evidence="1 2" key="1">
    <citation type="journal article" date="2015" name="Genome Announc.">
        <title>Complete Genome Sequence of the Type Strain Corynebacterium testudinoris DSM 44614, Recovered from Necrotic Lesions in the Mouth of a Tortoise.</title>
        <authorList>
            <person name="Ruckert C."/>
            <person name="Kriete M."/>
            <person name="Jaenicke S."/>
            <person name="Winkler A."/>
            <person name="Tauch A."/>
        </authorList>
    </citation>
    <scope>NUCLEOTIDE SEQUENCE [LARGE SCALE GENOMIC DNA]</scope>
    <source>
        <strain evidence="1 2">DSM 44614</strain>
    </source>
</reference>
<keyword evidence="2" id="KW-1185">Reference proteome</keyword>
<organism evidence="1 2">
    <name type="scientific">Corynebacterium testudinoris</name>
    <dbReference type="NCBI Taxonomy" id="136857"/>
    <lineage>
        <taxon>Bacteria</taxon>
        <taxon>Bacillati</taxon>
        <taxon>Actinomycetota</taxon>
        <taxon>Actinomycetes</taxon>
        <taxon>Mycobacteriales</taxon>
        <taxon>Corynebacteriaceae</taxon>
        <taxon>Corynebacterium</taxon>
    </lineage>
</organism>
<dbReference type="STRING" id="136857.CTEST_07250"/>
<name>A0A0G3HCJ2_9CORY</name>
<dbReference type="OrthoDB" id="4423019at2"/>
<dbReference type="AlphaFoldDB" id="A0A0G3HCJ2"/>
<evidence type="ECO:0000313" key="1">
    <source>
        <dbReference type="EMBL" id="AKK08887.1"/>
    </source>
</evidence>
<accession>A0A0G3HCJ2</accession>
<evidence type="ECO:0000313" key="2">
    <source>
        <dbReference type="Proteomes" id="UP000035540"/>
    </source>
</evidence>
<gene>
    <name evidence="1" type="ORF">CTEST_07250</name>
</gene>
<dbReference type="EMBL" id="CP011545">
    <property type="protein sequence ID" value="AKK08887.1"/>
    <property type="molecule type" value="Genomic_DNA"/>
</dbReference>
<proteinExistence type="predicted"/>
<sequence length="156" mass="16673">MSTNNEIHAVTIDRIVDAMRGFDVELERHPENEVATANLNGLPMTFAVLGSTAIIRADSVTDQVLNDADPTLYLAANQVNCVSFGARATIVDRAETLIVRTERDLPIAAGMTDAQLSATLRDGVDAVLATHDGIKAAAEDLSEVRAAVEKQLAEED</sequence>
<dbReference type="Pfam" id="PF10722">
    <property type="entry name" value="YbjN"/>
    <property type="match status" value="1"/>
</dbReference>
<dbReference type="InterPro" id="IPR019660">
    <property type="entry name" value="Put_sensory_transdc_reg_YbjN"/>
</dbReference>
<protein>
    <submittedName>
        <fullName evidence="1">Putative bacterial sensory transduction regulator</fullName>
    </submittedName>
</protein>
<dbReference type="KEGG" id="cted:CTEST_07250"/>
<dbReference type="PATRIC" id="fig|136857.5.peg.1446"/>
<reference evidence="2" key="2">
    <citation type="submission" date="2015-05" db="EMBL/GenBank/DDBJ databases">
        <title>Complete genome sequence of Corynebacterium testudinoris DSM 44614, recovered from necrotic lesions in the mouth of a tortoise.</title>
        <authorList>
            <person name="Ruckert C."/>
            <person name="Albersmeier A."/>
            <person name="Winkler A."/>
            <person name="Tauch A."/>
        </authorList>
    </citation>
    <scope>NUCLEOTIDE SEQUENCE [LARGE SCALE GENOMIC DNA]</scope>
    <source>
        <strain evidence="2">DSM 44614</strain>
    </source>
</reference>